<name>A0A3L6T7X0_PANMI</name>
<comment type="caution">
    <text evidence="2">The sequence shown here is derived from an EMBL/GenBank/DDBJ whole genome shotgun (WGS) entry which is preliminary data.</text>
</comment>
<sequence>MELAPLLLLPLLLLLLPAAAVAAGGDEPAPHPGYAHGTEEACGVVVLPAPERREEFDGGRIVDISHYYRADMPA</sequence>
<reference evidence="3" key="1">
    <citation type="journal article" date="2019" name="Nat. Commun.">
        <title>The genome of broomcorn millet.</title>
        <authorList>
            <person name="Zou C."/>
            <person name="Miki D."/>
            <person name="Li D."/>
            <person name="Tang Q."/>
            <person name="Xiao L."/>
            <person name="Rajput S."/>
            <person name="Deng P."/>
            <person name="Jia W."/>
            <person name="Huang R."/>
            <person name="Zhang M."/>
            <person name="Sun Y."/>
            <person name="Hu J."/>
            <person name="Fu X."/>
            <person name="Schnable P.S."/>
            <person name="Li F."/>
            <person name="Zhang H."/>
            <person name="Feng B."/>
            <person name="Zhu X."/>
            <person name="Liu R."/>
            <person name="Schnable J.C."/>
            <person name="Zhu J.-K."/>
            <person name="Zhang H."/>
        </authorList>
    </citation>
    <scope>NUCLEOTIDE SEQUENCE [LARGE SCALE GENOMIC DNA]</scope>
</reference>
<dbReference type="Proteomes" id="UP000275267">
    <property type="component" value="Unassembled WGS sequence"/>
</dbReference>
<protein>
    <submittedName>
        <fullName evidence="2">Kynurenine formamidase-like isoform X3</fullName>
    </submittedName>
</protein>
<dbReference type="EMBL" id="PQIB02000002">
    <property type="protein sequence ID" value="RLN34401.1"/>
    <property type="molecule type" value="Genomic_DNA"/>
</dbReference>
<dbReference type="STRING" id="4540.A0A3L6T7X0"/>
<proteinExistence type="predicted"/>
<accession>A0A3L6T7X0</accession>
<dbReference type="OrthoDB" id="7108654at2759"/>
<evidence type="ECO:0000313" key="2">
    <source>
        <dbReference type="EMBL" id="RLN34401.1"/>
    </source>
</evidence>
<keyword evidence="3" id="KW-1185">Reference proteome</keyword>
<feature type="chain" id="PRO_5018151638" evidence="1">
    <location>
        <begin position="23"/>
        <end position="74"/>
    </location>
</feature>
<evidence type="ECO:0000313" key="3">
    <source>
        <dbReference type="Proteomes" id="UP000275267"/>
    </source>
</evidence>
<organism evidence="2 3">
    <name type="scientific">Panicum miliaceum</name>
    <name type="common">Proso millet</name>
    <name type="synonym">Broomcorn millet</name>
    <dbReference type="NCBI Taxonomy" id="4540"/>
    <lineage>
        <taxon>Eukaryota</taxon>
        <taxon>Viridiplantae</taxon>
        <taxon>Streptophyta</taxon>
        <taxon>Embryophyta</taxon>
        <taxon>Tracheophyta</taxon>
        <taxon>Spermatophyta</taxon>
        <taxon>Magnoliopsida</taxon>
        <taxon>Liliopsida</taxon>
        <taxon>Poales</taxon>
        <taxon>Poaceae</taxon>
        <taxon>PACMAD clade</taxon>
        <taxon>Panicoideae</taxon>
        <taxon>Panicodae</taxon>
        <taxon>Paniceae</taxon>
        <taxon>Panicinae</taxon>
        <taxon>Panicum</taxon>
        <taxon>Panicum sect. Panicum</taxon>
    </lineage>
</organism>
<gene>
    <name evidence="2" type="ORF">C2845_PM03G28600</name>
</gene>
<feature type="signal peptide" evidence="1">
    <location>
        <begin position="1"/>
        <end position="22"/>
    </location>
</feature>
<evidence type="ECO:0000256" key="1">
    <source>
        <dbReference type="SAM" id="SignalP"/>
    </source>
</evidence>
<dbReference type="AlphaFoldDB" id="A0A3L6T7X0"/>
<keyword evidence="1" id="KW-0732">Signal</keyword>